<sequence length="277" mass="30000">MSTRYVGGVLARIYYPIGAQLPRPAVLYAHGGGWTLGSTRSHDSTARFLCHHAGVIAISLEYPLAPEHPHPVALLAVNQALDAVLEGQVPGVEPHTVIIAGDSAGAHLAATVSLLRADQGTAQPVAQMLFVPVTDLSRMDTGSYHEFDHGYFLTRKHMRWYRNHYLGSRLEVATDWSVSPLLAPRTLLAHTAPAYLSVAGFDPLRDEGLAYAEALNQAGVKTTLRVNTGLIHPFVNSLGVWRGARVALRHAVEFIRGLLHDSAPSRGKDGAEECPWS</sequence>
<accession>A0AAJ6AKW4</accession>
<keyword evidence="6" id="KW-1185">Reference proteome</keyword>
<dbReference type="RefSeq" id="WP_279674703.1">
    <property type="nucleotide sequence ID" value="NZ_CP122566.1"/>
</dbReference>
<dbReference type="Gene3D" id="3.40.50.1820">
    <property type="entry name" value="alpha/beta hydrolase"/>
    <property type="match status" value="1"/>
</dbReference>
<dbReference type="Pfam" id="PF07859">
    <property type="entry name" value="Abhydrolase_3"/>
    <property type="match status" value="1"/>
</dbReference>
<feature type="domain" description="Alpha/beta hydrolase fold-3" evidence="4">
    <location>
        <begin position="26"/>
        <end position="235"/>
    </location>
</feature>
<evidence type="ECO:0000313" key="6">
    <source>
        <dbReference type="Proteomes" id="UP001224674"/>
    </source>
</evidence>
<evidence type="ECO:0000256" key="3">
    <source>
        <dbReference type="PROSITE-ProRule" id="PRU10038"/>
    </source>
</evidence>
<dbReference type="GO" id="GO:0016787">
    <property type="term" value="F:hydrolase activity"/>
    <property type="evidence" value="ECO:0007669"/>
    <property type="project" value="UniProtKB-KW"/>
</dbReference>
<dbReference type="InterPro" id="IPR033140">
    <property type="entry name" value="Lipase_GDXG_put_SER_AS"/>
</dbReference>
<feature type="active site" evidence="3">
    <location>
        <position position="103"/>
    </location>
</feature>
<dbReference type="PANTHER" id="PTHR48081:SF8">
    <property type="entry name" value="ALPHA_BETA HYDROLASE FOLD-3 DOMAIN-CONTAINING PROTEIN-RELATED"/>
    <property type="match status" value="1"/>
</dbReference>
<dbReference type="PANTHER" id="PTHR48081">
    <property type="entry name" value="AB HYDROLASE SUPERFAMILY PROTEIN C4A8.06C"/>
    <property type="match status" value="1"/>
</dbReference>
<dbReference type="EMBL" id="CP122566">
    <property type="protein sequence ID" value="WGH92753.1"/>
    <property type="molecule type" value="Genomic_DNA"/>
</dbReference>
<gene>
    <name evidence="5" type="ORF">QDX21_10670</name>
</gene>
<evidence type="ECO:0000313" key="5">
    <source>
        <dbReference type="EMBL" id="WGH92753.1"/>
    </source>
</evidence>
<comment type="similarity">
    <text evidence="1">Belongs to the 'GDXG' lipolytic enzyme family.</text>
</comment>
<dbReference type="AlphaFoldDB" id="A0AAJ6AKW4"/>
<keyword evidence="2 5" id="KW-0378">Hydrolase</keyword>
<dbReference type="Proteomes" id="UP001224674">
    <property type="component" value="Chromosome"/>
</dbReference>
<protein>
    <submittedName>
        <fullName evidence="5">Alpha/beta hydrolase</fullName>
    </submittedName>
</protein>
<evidence type="ECO:0000256" key="1">
    <source>
        <dbReference type="ARBA" id="ARBA00010515"/>
    </source>
</evidence>
<reference evidence="5 6" key="1">
    <citation type="submission" date="2023-03" db="EMBL/GenBank/DDBJ databases">
        <title>Complete genome sequences of several Auritidibacter ignavus strains isolated from ear infections.</title>
        <authorList>
            <person name="Baehr T."/>
            <person name="Baumhoegger A.M."/>
        </authorList>
    </citation>
    <scope>NUCLEOTIDE SEQUENCE [LARGE SCALE GENOMIC DNA]</scope>
    <source>
        <strain evidence="5 6">BABAE-6</strain>
    </source>
</reference>
<name>A0AAJ6AKW4_9MICC</name>
<dbReference type="SUPFAM" id="SSF53474">
    <property type="entry name" value="alpha/beta-Hydrolases"/>
    <property type="match status" value="1"/>
</dbReference>
<evidence type="ECO:0000259" key="4">
    <source>
        <dbReference type="Pfam" id="PF07859"/>
    </source>
</evidence>
<dbReference type="InterPro" id="IPR013094">
    <property type="entry name" value="AB_hydrolase_3"/>
</dbReference>
<dbReference type="InterPro" id="IPR050300">
    <property type="entry name" value="GDXG_lipolytic_enzyme"/>
</dbReference>
<dbReference type="PROSITE" id="PS01174">
    <property type="entry name" value="LIPASE_GDXG_SER"/>
    <property type="match status" value="1"/>
</dbReference>
<evidence type="ECO:0000256" key="2">
    <source>
        <dbReference type="ARBA" id="ARBA00022801"/>
    </source>
</evidence>
<organism evidence="5 6">
    <name type="scientific">Auritidibacter ignavus</name>
    <dbReference type="NCBI Taxonomy" id="678932"/>
    <lineage>
        <taxon>Bacteria</taxon>
        <taxon>Bacillati</taxon>
        <taxon>Actinomycetota</taxon>
        <taxon>Actinomycetes</taxon>
        <taxon>Micrococcales</taxon>
        <taxon>Micrococcaceae</taxon>
        <taxon>Auritidibacter</taxon>
    </lineage>
</organism>
<proteinExistence type="inferred from homology"/>
<dbReference type="InterPro" id="IPR029058">
    <property type="entry name" value="AB_hydrolase_fold"/>
</dbReference>